<feature type="signal peptide" evidence="1">
    <location>
        <begin position="1"/>
        <end position="29"/>
    </location>
</feature>
<name>A0A7J5E3C3_NOCSI</name>
<sequence>MKTLTRSIASVAMAVAVIAPVGASATASAAPVAAKPSGKHFTVVQTMQKAKLGVCKVSVGKGAAWRVYGRLDTRKVRAGKFSATLYVFKEGVDDPTSSWRSPMVKKGTYSKVGSVRLPKKAGFTLAGGIGGGNMGNGGPIDIARVGKC</sequence>
<feature type="chain" id="PRO_5029696567" evidence="1">
    <location>
        <begin position="30"/>
        <end position="148"/>
    </location>
</feature>
<protein>
    <submittedName>
        <fullName evidence="2">Uncharacterized protein</fullName>
    </submittedName>
</protein>
<comment type="caution">
    <text evidence="2">The sequence shown here is derived from an EMBL/GenBank/DDBJ whole genome shotgun (WGS) entry which is preliminary data.</text>
</comment>
<accession>A0A7J5E3C3</accession>
<evidence type="ECO:0000313" key="2">
    <source>
        <dbReference type="EMBL" id="KAB2812738.1"/>
    </source>
</evidence>
<gene>
    <name evidence="2" type="ORF">F9L07_13420</name>
</gene>
<organism evidence="2 3">
    <name type="scientific">Nocardioides simplex</name>
    <name type="common">Arthrobacter simplex</name>
    <dbReference type="NCBI Taxonomy" id="2045"/>
    <lineage>
        <taxon>Bacteria</taxon>
        <taxon>Bacillati</taxon>
        <taxon>Actinomycetota</taxon>
        <taxon>Actinomycetes</taxon>
        <taxon>Propionibacteriales</taxon>
        <taxon>Nocardioidaceae</taxon>
        <taxon>Pimelobacter</taxon>
    </lineage>
</organism>
<evidence type="ECO:0000256" key="1">
    <source>
        <dbReference type="SAM" id="SignalP"/>
    </source>
</evidence>
<proteinExistence type="predicted"/>
<reference evidence="2 3" key="1">
    <citation type="submission" date="2019-09" db="EMBL/GenBank/DDBJ databases">
        <title>Pimelobacter sp. isolated from Paulinella.</title>
        <authorList>
            <person name="Jeong S.E."/>
        </authorList>
    </citation>
    <scope>NUCLEOTIDE SEQUENCE [LARGE SCALE GENOMIC DNA]</scope>
    <source>
        <strain evidence="2 3">Pch-N</strain>
    </source>
</reference>
<dbReference type="EMBL" id="WBVM01000001">
    <property type="protein sequence ID" value="KAB2812738.1"/>
    <property type="molecule type" value="Genomic_DNA"/>
</dbReference>
<dbReference type="Proteomes" id="UP000449906">
    <property type="component" value="Unassembled WGS sequence"/>
</dbReference>
<dbReference type="RefSeq" id="WP_151580080.1">
    <property type="nucleotide sequence ID" value="NZ_CP182503.1"/>
</dbReference>
<keyword evidence="1" id="KW-0732">Signal</keyword>
<evidence type="ECO:0000313" key="3">
    <source>
        <dbReference type="Proteomes" id="UP000449906"/>
    </source>
</evidence>
<dbReference type="AlphaFoldDB" id="A0A7J5E3C3"/>